<reference evidence="1 2" key="1">
    <citation type="submission" date="2022-10" db="EMBL/GenBank/DDBJ databases">
        <title>Draft genome sequence of Streptomyces sp. YSPA8.</title>
        <authorList>
            <person name="Moriuchi R."/>
            <person name="Dohra H."/>
            <person name="Yamamura H."/>
            <person name="Kodani S."/>
        </authorList>
    </citation>
    <scope>NUCLEOTIDE SEQUENCE [LARGE SCALE GENOMIC DNA]</scope>
    <source>
        <strain evidence="1 2">YSPA8</strain>
    </source>
</reference>
<evidence type="ECO:0000313" key="2">
    <source>
        <dbReference type="Proteomes" id="UP001291653"/>
    </source>
</evidence>
<accession>A0ABQ5P6Q7</accession>
<dbReference type="EMBL" id="BSBI01000013">
    <property type="protein sequence ID" value="GLF98262.1"/>
    <property type="molecule type" value="Genomic_DNA"/>
</dbReference>
<protein>
    <submittedName>
        <fullName evidence="1">Uncharacterized protein</fullName>
    </submittedName>
</protein>
<comment type="caution">
    <text evidence="1">The sequence shown here is derived from an EMBL/GenBank/DDBJ whole genome shotgun (WGS) entry which is preliminary data.</text>
</comment>
<dbReference type="Proteomes" id="UP001291653">
    <property type="component" value="Unassembled WGS sequence"/>
</dbReference>
<gene>
    <name evidence="1" type="ORF">SYYSPA8_28215</name>
</gene>
<evidence type="ECO:0000313" key="1">
    <source>
        <dbReference type="EMBL" id="GLF98262.1"/>
    </source>
</evidence>
<name>A0ABQ5P6Q7_9ACTN</name>
<organism evidence="1 2">
    <name type="scientific">Streptomyces yaizuensis</name>
    <dbReference type="NCBI Taxonomy" id="2989713"/>
    <lineage>
        <taxon>Bacteria</taxon>
        <taxon>Bacillati</taxon>
        <taxon>Actinomycetota</taxon>
        <taxon>Actinomycetes</taxon>
        <taxon>Kitasatosporales</taxon>
        <taxon>Streptomycetaceae</taxon>
        <taxon>Streptomyces</taxon>
    </lineage>
</organism>
<sequence length="122" mass="13224">MSLTAGLPRTDDYAAYIRDHATQEELDILQALCNKRREIVWAVRGSLVRTGRTVELINMKPKYLNGLVGTVTRTHKGRKGGTLADIALDAPSATRHARARRAGRGPADVIEGVPLAGLTVHS</sequence>
<dbReference type="RefSeq" id="WP_323450244.1">
    <property type="nucleotide sequence ID" value="NZ_BSBI01000013.1"/>
</dbReference>
<keyword evidence="2" id="KW-1185">Reference proteome</keyword>
<proteinExistence type="predicted"/>